<dbReference type="InterPro" id="IPR002919">
    <property type="entry name" value="TIL_dom"/>
</dbReference>
<dbReference type="SUPFAM" id="SSF57567">
    <property type="entry name" value="Serine protease inhibitors"/>
    <property type="match status" value="1"/>
</dbReference>
<dbReference type="Proteomes" id="UP001500889">
    <property type="component" value="Chromosome O"/>
</dbReference>
<reference evidence="3 4" key="1">
    <citation type="submission" date="2024-02" db="EMBL/GenBank/DDBJ databases">
        <title>A chromosome-level genome assembly of Drosophila madeirensis, a fruit fly species endemic to Madeira island.</title>
        <authorList>
            <person name="Tomihara K."/>
            <person name="Llopart A."/>
            <person name="Yamamoto D."/>
        </authorList>
    </citation>
    <scope>NUCLEOTIDE SEQUENCE [LARGE SCALE GENOMIC DNA]</scope>
    <source>
        <strain evidence="3 4">RF1</strain>
    </source>
</reference>
<feature type="domain" description="TIL" evidence="2">
    <location>
        <begin position="34"/>
        <end position="87"/>
    </location>
</feature>
<organism evidence="3 4">
    <name type="scientific">Drosophila madeirensis</name>
    <name type="common">Fruit fly</name>
    <dbReference type="NCBI Taxonomy" id="30013"/>
    <lineage>
        <taxon>Eukaryota</taxon>
        <taxon>Metazoa</taxon>
        <taxon>Ecdysozoa</taxon>
        <taxon>Arthropoda</taxon>
        <taxon>Hexapoda</taxon>
        <taxon>Insecta</taxon>
        <taxon>Pterygota</taxon>
        <taxon>Neoptera</taxon>
        <taxon>Endopterygota</taxon>
        <taxon>Diptera</taxon>
        <taxon>Brachycera</taxon>
        <taxon>Muscomorpha</taxon>
        <taxon>Ephydroidea</taxon>
        <taxon>Drosophilidae</taxon>
        <taxon>Drosophila</taxon>
        <taxon>Sophophora</taxon>
    </lineage>
</organism>
<proteinExistence type="predicted"/>
<dbReference type="CDD" id="cd19941">
    <property type="entry name" value="TIL"/>
    <property type="match status" value="1"/>
</dbReference>
<keyword evidence="1" id="KW-0732">Signal</keyword>
<dbReference type="InterPro" id="IPR036084">
    <property type="entry name" value="Ser_inhib-like_sf"/>
</dbReference>
<evidence type="ECO:0000256" key="1">
    <source>
        <dbReference type="SAM" id="SignalP"/>
    </source>
</evidence>
<dbReference type="Gene3D" id="2.10.25.10">
    <property type="entry name" value="Laminin"/>
    <property type="match status" value="1"/>
</dbReference>
<feature type="chain" id="PRO_5043695233" description="TIL domain-containing protein" evidence="1">
    <location>
        <begin position="21"/>
        <end position="131"/>
    </location>
</feature>
<dbReference type="EMBL" id="AP029263">
    <property type="protein sequence ID" value="BFF89382.1"/>
    <property type="molecule type" value="Genomic_DNA"/>
</dbReference>
<evidence type="ECO:0000313" key="3">
    <source>
        <dbReference type="EMBL" id="BFF89382.1"/>
    </source>
</evidence>
<evidence type="ECO:0000313" key="4">
    <source>
        <dbReference type="Proteomes" id="UP001500889"/>
    </source>
</evidence>
<protein>
    <recommendedName>
        <fullName evidence="2">TIL domain-containing protein</fullName>
    </recommendedName>
</protein>
<accession>A0AAU9F6V3</accession>
<dbReference type="AlphaFoldDB" id="A0AAU9F6V3"/>
<keyword evidence="4" id="KW-1185">Reference proteome</keyword>
<dbReference type="Pfam" id="PF01826">
    <property type="entry name" value="TIL"/>
    <property type="match status" value="1"/>
</dbReference>
<gene>
    <name evidence="3" type="ORF">DMAD_08157</name>
</gene>
<feature type="signal peptide" evidence="1">
    <location>
        <begin position="1"/>
        <end position="20"/>
    </location>
</feature>
<evidence type="ECO:0000259" key="2">
    <source>
        <dbReference type="Pfam" id="PF01826"/>
    </source>
</evidence>
<sequence>MKTTMLCVIMILIILEGTSGRKHRHPRTGAGVTCGMNENYGCRPCFEPSCNQILYDNEVCATSCVMTCSCKLGFVRKRDKCVVKEACCVGNMCKTKKEVAVREAQAGGITPDPRRWAQPEIFRVDIAPQAV</sequence>
<name>A0AAU9F6V3_DROMD</name>